<feature type="region of interest" description="Disordered" evidence="1">
    <location>
        <begin position="206"/>
        <end position="254"/>
    </location>
</feature>
<reference evidence="3 4" key="1">
    <citation type="submission" date="2017-05" db="EMBL/GenBank/DDBJ databases">
        <title>Biotechnological potential of actinobacteria isolated from South African environments.</title>
        <authorList>
            <person name="Le Roes-Hill M."/>
            <person name="Prins A."/>
            <person name="Durrell K.A."/>
        </authorList>
    </citation>
    <scope>NUCLEOTIDE SEQUENCE [LARGE SCALE GENOMIC DNA]</scope>
    <source>
        <strain evidence="3 4">HMC13</strain>
    </source>
</reference>
<sequence length="254" mass="26902">MRISRSTAGTAFVSGALILTLTALAYPSMLGVENAASGQDRIIANTQWGPLTEADRDFVVRVRAAGLWEYPLGQLVLQRGTTPAMKEAGEHLLVGHGRLDAACRKISTDLGITLPNEASPQQQQFVATAEGTSGKEFDSTAVTIMRVAHGGIFPTVAKIRATTRNSLVRELADQTNDTVLDHISVLEKTGLVNHEQVSFQITAPAKLPQEQTTPPPPQAGAPVRVLPVPEDLKDLQTVAPNPSYGAPSPSPSAG</sequence>
<comment type="caution">
    <text evidence="3">The sequence shown here is derived from an EMBL/GenBank/DDBJ whole genome shotgun (WGS) entry which is preliminary data.</text>
</comment>
<dbReference type="InterPro" id="IPR025419">
    <property type="entry name" value="DUF4142"/>
</dbReference>
<dbReference type="Proteomes" id="UP000195105">
    <property type="component" value="Unassembled WGS sequence"/>
</dbReference>
<evidence type="ECO:0000259" key="2">
    <source>
        <dbReference type="Pfam" id="PF13628"/>
    </source>
</evidence>
<dbReference type="RefSeq" id="WP_086601431.1">
    <property type="nucleotide sequence ID" value="NZ_NGFN01000079.1"/>
</dbReference>
<keyword evidence="4" id="KW-1185">Reference proteome</keyword>
<evidence type="ECO:0000313" key="4">
    <source>
        <dbReference type="Proteomes" id="UP000195105"/>
    </source>
</evidence>
<name>A0A243S441_9ACTN</name>
<proteinExistence type="predicted"/>
<feature type="domain" description="DUF4142" evidence="2">
    <location>
        <begin position="54"/>
        <end position="184"/>
    </location>
</feature>
<evidence type="ECO:0000256" key="1">
    <source>
        <dbReference type="SAM" id="MobiDB-lite"/>
    </source>
</evidence>
<organism evidence="3 4">
    <name type="scientific">Streptomyces swartbergensis</name>
    <dbReference type="NCBI Taxonomy" id="487165"/>
    <lineage>
        <taxon>Bacteria</taxon>
        <taxon>Bacillati</taxon>
        <taxon>Actinomycetota</taxon>
        <taxon>Actinomycetes</taxon>
        <taxon>Kitasatosporales</taxon>
        <taxon>Streptomycetaceae</taxon>
        <taxon>Streptomyces</taxon>
    </lineage>
</organism>
<accession>A0A243S441</accession>
<protein>
    <recommendedName>
        <fullName evidence="2">DUF4142 domain-containing protein</fullName>
    </recommendedName>
</protein>
<dbReference type="AlphaFoldDB" id="A0A243S441"/>
<dbReference type="EMBL" id="NGFN01000079">
    <property type="protein sequence ID" value="OUD02376.1"/>
    <property type="molecule type" value="Genomic_DNA"/>
</dbReference>
<gene>
    <name evidence="3" type="ORF">CA983_15205</name>
</gene>
<feature type="compositionally biased region" description="Low complexity" evidence="1">
    <location>
        <begin position="239"/>
        <end position="254"/>
    </location>
</feature>
<dbReference type="Pfam" id="PF13628">
    <property type="entry name" value="DUF4142"/>
    <property type="match status" value="1"/>
</dbReference>
<evidence type="ECO:0000313" key="3">
    <source>
        <dbReference type="EMBL" id="OUD02376.1"/>
    </source>
</evidence>